<reference evidence="6" key="1">
    <citation type="submission" date="2017-12" db="EMBL/GenBank/DDBJ databases">
        <authorList>
            <consortium name="DOE Joint Genome Institute"/>
            <person name="Mondo S.J."/>
            <person name="Kjaerbolling I."/>
            <person name="Vesth T.C."/>
            <person name="Frisvad J.C."/>
            <person name="Nybo J.L."/>
            <person name="Theobald S."/>
            <person name="Kuo A."/>
            <person name="Bowyer P."/>
            <person name="Matsuda Y."/>
            <person name="Lyhne E.K."/>
            <person name="Kogle M.E."/>
            <person name="Clum A."/>
            <person name="Lipzen A."/>
            <person name="Salamov A."/>
            <person name="Ngan C.Y."/>
            <person name="Daum C."/>
            <person name="Chiniquy J."/>
            <person name="Barry K."/>
            <person name="LaButti K."/>
            <person name="Haridas S."/>
            <person name="Simmons B.A."/>
            <person name="Magnuson J.K."/>
            <person name="Mortensen U.H."/>
            <person name="Larsen T.O."/>
            <person name="Grigoriev I.V."/>
            <person name="Baker S.E."/>
            <person name="Andersen M.R."/>
            <person name="Nordberg H.P."/>
            <person name="Cantor M.N."/>
            <person name="Hua S.X."/>
        </authorList>
    </citation>
    <scope>NUCLEOTIDE SEQUENCE [LARGE SCALE GENOMIC DNA]</scope>
    <source>
        <strain evidence="6">IBT 19404</strain>
    </source>
</reference>
<feature type="region of interest" description="Disordered" evidence="1">
    <location>
        <begin position="715"/>
        <end position="966"/>
    </location>
</feature>
<keyword evidence="2" id="KW-0812">Transmembrane</keyword>
<dbReference type="Proteomes" id="UP000235023">
    <property type="component" value="Unassembled WGS sequence"/>
</dbReference>
<feature type="region of interest" description="Disordered" evidence="1">
    <location>
        <begin position="1"/>
        <end position="71"/>
    </location>
</feature>
<feature type="transmembrane region" description="Helical" evidence="2">
    <location>
        <begin position="525"/>
        <end position="544"/>
    </location>
</feature>
<sequence>MLASLLRPKKRPVDAERSPFASRHPARQQGLGPESEYGWRNYGAIGELDGLEDEDQEAHGDEEEDDAPLDSTPLLPIFSASHLDTLPVFEITHAIRPLITSRCETTLTWDQLRSPQISQFLVKPIQQRIRGQHFSRATLYALMANCLQFISEAQSNPGNSGTCQTRAMVSELLAIKLLREYSTEELIDALSYEFYPLQGQPSVGPSTRKGQALAGIARISCLELAIRAQAKRFISHPLIVQQLEAIWAGTIVFHFAADSLHRSPARLTRDERRESRYRAATSTQNRRWGQGISSPGTRLDPSRSVTLYNPREASLCKLSRLRVPRYRQFLSTVSFAVLLGLFLAVLQQRKLEITPLELVFWFWSAGFMMDEIVGFNEQGFSLYLMSFWNLFDLGILILLFCYYCMRIYAVVPYTRSQAVADQAYDMLAANAVLLFPRLFSILDHYRYFSQLLIAFRIMAADLVAVFVLIIIACSGFFVAFTLSFGTYEDHSPGSVAYALFQILMGFSPAAWALWDDYNLLGRTVLTVFLFICHFVVVTILITVLTNSFMRIVQNADQEHQFLFAVNCHSMVKSDALFSYIAPTNILAWLLTPLRYVMPFQRFVQINRTIIKVTHLPILLAIYLYEKVILSSRLFEPTDLVRLTESGTTGHPRMPRRSRIRSFISQGPRFARQPSVATYQKDRALEELFRRPSPDDGTAIDHTVPRGNKIVDWMHRMGSGSVHPPDEQDSDEMDRLETTPKGAQGRLARRQAALRSFARSPHSARSNPEDYISNAVPSPVGQRHTRHSLVATTQRQISQHTGMEGDDELTSDNNGDWEDEQEPAAGPASPSSKESRPKAVERPGKATRKGYPSGPSTARMKSRKTSPAPRPRLKHHLRTRSSVTAPYQAFPGHDDSAWSSPPIRPRADTPDRGAMEIPPSTGRPHDPHNGHQSSLKPVLPPSIRPTSPMSLPALSSMPAGLDPRDERHRRQAALLQALGSDLGDNRAIVNGFLGEVPSSWTTQIAYGMQRGDGAHDQDMLSKLVLARMNNIEEGFREVIREVKDLRQEGASRSHSRLDEFRGGAKKKRPGKKESGKKSRGS</sequence>
<feature type="region of interest" description="Disordered" evidence="1">
    <location>
        <begin position="1045"/>
        <end position="1080"/>
    </location>
</feature>
<feature type="compositionally biased region" description="Basic and acidic residues" evidence="1">
    <location>
        <begin position="1045"/>
        <end position="1061"/>
    </location>
</feature>
<dbReference type="OrthoDB" id="2373987at2759"/>
<feature type="compositionally biased region" description="Basic and acidic residues" evidence="1">
    <location>
        <begin position="1070"/>
        <end position="1080"/>
    </location>
</feature>
<evidence type="ECO:0000313" key="5">
    <source>
        <dbReference type="EMBL" id="PLN74538.1"/>
    </source>
</evidence>
<evidence type="ECO:0000256" key="1">
    <source>
        <dbReference type="SAM" id="MobiDB-lite"/>
    </source>
</evidence>
<gene>
    <name evidence="5" type="ORF">BDW42DRAFT_182010</name>
</gene>
<feature type="transmembrane region" description="Helical" evidence="2">
    <location>
        <begin position="358"/>
        <end position="375"/>
    </location>
</feature>
<feature type="compositionally biased region" description="Polar residues" evidence="1">
    <location>
        <begin position="280"/>
        <end position="296"/>
    </location>
</feature>
<organism evidence="5 6">
    <name type="scientific">Aspergillus taichungensis</name>
    <dbReference type="NCBI Taxonomy" id="482145"/>
    <lineage>
        <taxon>Eukaryota</taxon>
        <taxon>Fungi</taxon>
        <taxon>Dikarya</taxon>
        <taxon>Ascomycota</taxon>
        <taxon>Pezizomycotina</taxon>
        <taxon>Eurotiomycetes</taxon>
        <taxon>Eurotiomycetidae</taxon>
        <taxon>Eurotiales</taxon>
        <taxon>Aspergillaceae</taxon>
        <taxon>Aspergillus</taxon>
        <taxon>Aspergillus subgen. Circumdati</taxon>
    </lineage>
</organism>
<dbReference type="InterPro" id="IPR056337">
    <property type="entry name" value="LHD_YVC1"/>
</dbReference>
<feature type="transmembrane region" description="Helical" evidence="2">
    <location>
        <begin position="387"/>
        <end position="411"/>
    </location>
</feature>
<feature type="transmembrane region" description="Helical" evidence="2">
    <location>
        <begin position="462"/>
        <end position="482"/>
    </location>
</feature>
<evidence type="ECO:0000259" key="3">
    <source>
        <dbReference type="Pfam" id="PF23190"/>
    </source>
</evidence>
<feature type="transmembrane region" description="Helical" evidence="2">
    <location>
        <begin position="329"/>
        <end position="346"/>
    </location>
</feature>
<feature type="compositionally biased region" description="Low complexity" evidence="1">
    <location>
        <begin position="741"/>
        <end position="759"/>
    </location>
</feature>
<feature type="transmembrane region" description="Helical" evidence="2">
    <location>
        <begin position="494"/>
        <end position="513"/>
    </location>
</feature>
<accession>A0A2J5HCT1</accession>
<evidence type="ECO:0000313" key="6">
    <source>
        <dbReference type="Proteomes" id="UP000235023"/>
    </source>
</evidence>
<feature type="compositionally biased region" description="Acidic residues" evidence="1">
    <location>
        <begin position="803"/>
        <end position="821"/>
    </location>
</feature>
<keyword evidence="2" id="KW-0472">Membrane</keyword>
<feature type="compositionally biased region" description="Polar residues" evidence="1">
    <location>
        <begin position="789"/>
        <end position="800"/>
    </location>
</feature>
<feature type="compositionally biased region" description="Basic and acidic residues" evidence="1">
    <location>
        <begin position="904"/>
        <end position="913"/>
    </location>
</feature>
<dbReference type="Pfam" id="PF23317">
    <property type="entry name" value="YVC1_C"/>
    <property type="match status" value="1"/>
</dbReference>
<feature type="compositionally biased region" description="Acidic residues" evidence="1">
    <location>
        <begin position="49"/>
        <end position="68"/>
    </location>
</feature>
<feature type="non-terminal residue" evidence="5">
    <location>
        <position position="1080"/>
    </location>
</feature>
<proteinExistence type="predicted"/>
<evidence type="ECO:0000256" key="2">
    <source>
        <dbReference type="SAM" id="Phobius"/>
    </source>
</evidence>
<feature type="compositionally biased region" description="Basic and acidic residues" evidence="1">
    <location>
        <begin position="832"/>
        <end position="843"/>
    </location>
</feature>
<dbReference type="Pfam" id="PF23190">
    <property type="entry name" value="LHD_TRPY1"/>
    <property type="match status" value="1"/>
</dbReference>
<feature type="transmembrane region" description="Helical" evidence="2">
    <location>
        <begin position="576"/>
        <end position="596"/>
    </location>
</feature>
<dbReference type="InterPro" id="IPR056336">
    <property type="entry name" value="YVC1_C"/>
</dbReference>
<protein>
    <submittedName>
        <fullName evidence="5">Putative cation channel family transporter</fullName>
    </submittedName>
</protein>
<dbReference type="InterPro" id="IPR052971">
    <property type="entry name" value="TRP_calcium_channel"/>
</dbReference>
<dbReference type="PANTHER" id="PTHR35859">
    <property type="entry name" value="NONSELECTIVE CATION CHANNEL PROTEIN"/>
    <property type="match status" value="1"/>
</dbReference>
<feature type="domain" description="Calcium channel YVC1-like C-terminal transmembrane" evidence="4">
    <location>
        <begin position="334"/>
        <end position="640"/>
    </location>
</feature>
<dbReference type="EMBL" id="KZ559709">
    <property type="protein sequence ID" value="PLN74538.1"/>
    <property type="molecule type" value="Genomic_DNA"/>
</dbReference>
<feature type="compositionally biased region" description="Low complexity" evidence="1">
    <location>
        <begin position="944"/>
        <end position="958"/>
    </location>
</feature>
<keyword evidence="2" id="KW-1133">Transmembrane helix</keyword>
<dbReference type="PANTHER" id="PTHR35859:SF4">
    <property type="entry name" value="MEMBRANE CHANNEL PROTEIN, PUTATIVE (AFU_ORTHOLOGUE AFUA_6G11300)-RELATED"/>
    <property type="match status" value="1"/>
</dbReference>
<name>A0A2J5HCT1_9EURO</name>
<feature type="domain" description="YVC1 N-terminal linker helical" evidence="3">
    <location>
        <begin position="88"/>
        <end position="254"/>
    </location>
</feature>
<dbReference type="AlphaFoldDB" id="A0A2J5HCT1"/>
<feature type="transmembrane region" description="Helical" evidence="2">
    <location>
        <begin position="423"/>
        <end position="442"/>
    </location>
</feature>
<feature type="region of interest" description="Disordered" evidence="1">
    <location>
        <begin position="271"/>
        <end position="302"/>
    </location>
</feature>
<keyword evidence="6" id="KW-1185">Reference proteome</keyword>
<evidence type="ECO:0000259" key="4">
    <source>
        <dbReference type="Pfam" id="PF23317"/>
    </source>
</evidence>